<reference evidence="1 2" key="1">
    <citation type="submission" date="2018-04" db="EMBL/GenBank/DDBJ databases">
        <title>Phage therapy in agriculture - a green tech approach to combat plant pathogenic bacteria.</title>
        <authorList>
            <person name="Djurhuus A.M."/>
            <person name="Carstens A.B."/>
            <person name="Hansen L.H."/>
        </authorList>
    </citation>
    <scope>NUCLEOTIDE SEQUENCE [LARGE SCALE GENOMIC DNA]</scope>
</reference>
<organism evidence="1 2">
    <name type="scientific">Erwinia phage Faunus</name>
    <dbReference type="NCBI Taxonomy" id="2182346"/>
    <lineage>
        <taxon>Viruses</taxon>
        <taxon>Duplodnaviria</taxon>
        <taxon>Heunggongvirae</taxon>
        <taxon>Uroviricota</taxon>
        <taxon>Caudoviricetes</taxon>
        <taxon>Chaseviridae</taxon>
        <taxon>Cleopatravirinae</taxon>
        <taxon>Faunusvirus</taxon>
        <taxon>Faunusvirus faunus</taxon>
    </lineage>
</organism>
<name>A0A2U8UWJ8_9CAUD</name>
<protein>
    <submittedName>
        <fullName evidence="1">Uncharacterized protein</fullName>
    </submittedName>
</protein>
<dbReference type="KEGG" id="vg:54992673"/>
<accession>A0A2U8UWJ8</accession>
<dbReference type="Proteomes" id="UP000246222">
    <property type="component" value="Segment"/>
</dbReference>
<proteinExistence type="predicted"/>
<evidence type="ECO:0000313" key="2">
    <source>
        <dbReference type="Proteomes" id="UP000246222"/>
    </source>
</evidence>
<evidence type="ECO:0000313" key="1">
    <source>
        <dbReference type="EMBL" id="AWN08629.1"/>
    </source>
</evidence>
<dbReference type="RefSeq" id="YP_009802139.1">
    <property type="nucleotide sequence ID" value="NC_047978.1"/>
</dbReference>
<dbReference type="EMBL" id="MH191398">
    <property type="protein sequence ID" value="AWN08629.1"/>
    <property type="molecule type" value="Genomic_DNA"/>
</dbReference>
<dbReference type="GeneID" id="54992673"/>
<sequence>MLSTKRLALIGRSSDLSLINWSSLMRQITCQNCGHVVAEDDFIMQQCPVCDSFMPVTRLDKKVDADLGNIIRINPVQPSALVEFD</sequence>
<keyword evidence="2" id="KW-1185">Reference proteome</keyword>